<feature type="domain" description="eCIS core" evidence="2">
    <location>
        <begin position="80"/>
        <end position="156"/>
    </location>
</feature>
<dbReference type="InterPro" id="IPR025295">
    <property type="entry name" value="eCIS_core_dom"/>
</dbReference>
<dbReference type="EMBL" id="JAGSHT010000012">
    <property type="protein sequence ID" value="MBZ2197041.1"/>
    <property type="molecule type" value="Genomic_DNA"/>
</dbReference>
<proteinExistence type="predicted"/>
<accession>A0ABS7S9L7</accession>
<evidence type="ECO:0000256" key="1">
    <source>
        <dbReference type="SAM" id="MobiDB-lite"/>
    </source>
</evidence>
<evidence type="ECO:0000313" key="3">
    <source>
        <dbReference type="EMBL" id="MBZ2197041.1"/>
    </source>
</evidence>
<reference evidence="3 4" key="1">
    <citation type="submission" date="2021-04" db="EMBL/GenBank/DDBJ databases">
        <title>Ruania sp. nov., isolated from sandy soil of mangrove forest.</title>
        <authorList>
            <person name="Ge X."/>
            <person name="Huang R."/>
            <person name="Liu W."/>
        </authorList>
    </citation>
    <scope>NUCLEOTIDE SEQUENCE [LARGE SCALE GENOMIC DNA]</scope>
    <source>
        <strain evidence="3 4">N2-46</strain>
    </source>
</reference>
<keyword evidence="4" id="KW-1185">Reference proteome</keyword>
<sequence length="261" mass="27874">MHSHDHADEIGPVRPGSTRRTSDESGASPGAARPGRPDVLGSEGLLRLQRAIGNAGVSELVEQERSPVLDVIGSGGGSALDEGVRTDMEARLGHDFSDVRVHTDGAASDSAAAVNAHAYTVGSNVVFQRDRYDPASQAGRTMLAHELTHVVQQRGGPVDGTPTGDGVRVSDPSDRFEQEAAANAERVMSGPAPVQREAEEEELQGAFVQREAEEEELQGAFVQREAEEEELQGAFVQREAEEEELQGAFVQREAEEDALDA</sequence>
<evidence type="ECO:0000259" key="2">
    <source>
        <dbReference type="Pfam" id="PF13699"/>
    </source>
</evidence>
<name>A0ABS7S9L7_9MICO</name>
<protein>
    <submittedName>
        <fullName evidence="3">DUF4157 domain-containing protein</fullName>
    </submittedName>
</protein>
<dbReference type="Proteomes" id="UP000826651">
    <property type="component" value="Unassembled WGS sequence"/>
</dbReference>
<feature type="region of interest" description="Disordered" evidence="1">
    <location>
        <begin position="1"/>
        <end position="42"/>
    </location>
</feature>
<comment type="caution">
    <text evidence="3">The sequence shown here is derived from an EMBL/GenBank/DDBJ whole genome shotgun (WGS) entry which is preliminary data.</text>
</comment>
<gene>
    <name evidence="3" type="ORF">KCQ71_12815</name>
</gene>
<dbReference type="RefSeq" id="WP_223406442.1">
    <property type="nucleotide sequence ID" value="NZ_JAGSHT010000012.1"/>
</dbReference>
<feature type="region of interest" description="Disordered" evidence="1">
    <location>
        <begin position="178"/>
        <end position="261"/>
    </location>
</feature>
<dbReference type="Pfam" id="PF13699">
    <property type="entry name" value="eCIS_core"/>
    <property type="match status" value="1"/>
</dbReference>
<evidence type="ECO:0000313" key="4">
    <source>
        <dbReference type="Proteomes" id="UP000826651"/>
    </source>
</evidence>
<feature type="compositionally biased region" description="Basic and acidic residues" evidence="1">
    <location>
        <begin position="1"/>
        <end position="11"/>
    </location>
</feature>
<organism evidence="3 4">
    <name type="scientific">Occultella gossypii</name>
    <dbReference type="NCBI Taxonomy" id="2800820"/>
    <lineage>
        <taxon>Bacteria</taxon>
        <taxon>Bacillati</taxon>
        <taxon>Actinomycetota</taxon>
        <taxon>Actinomycetes</taxon>
        <taxon>Micrococcales</taxon>
        <taxon>Ruaniaceae</taxon>
        <taxon>Occultella</taxon>
    </lineage>
</organism>